<dbReference type="EMBL" id="LDPR01000004">
    <property type="protein sequence ID" value="KLO37828.1"/>
    <property type="molecule type" value="Genomic_DNA"/>
</dbReference>
<evidence type="ECO:0000313" key="2">
    <source>
        <dbReference type="EMBL" id="KLO37828.1"/>
    </source>
</evidence>
<dbReference type="RefSeq" id="WP_047315865.1">
    <property type="nucleotide sequence ID" value="NZ_LDPQ01000017.1"/>
</dbReference>
<dbReference type="InterPro" id="IPR000084">
    <property type="entry name" value="PE-PGRS_N"/>
</dbReference>
<comment type="caution">
    <text evidence="2">The sequence shown here is derived from an EMBL/GenBank/DDBJ whole genome shotgun (WGS) entry which is preliminary data.</text>
</comment>
<accession>A0A0I9Z537</accession>
<keyword evidence="3" id="KW-1185">Reference proteome</keyword>
<dbReference type="Pfam" id="PF00934">
    <property type="entry name" value="PE"/>
    <property type="match status" value="1"/>
</dbReference>
<organism evidence="2 3">
    <name type="scientific">Mycobacterium haemophilum</name>
    <dbReference type="NCBI Taxonomy" id="29311"/>
    <lineage>
        <taxon>Bacteria</taxon>
        <taxon>Bacillati</taxon>
        <taxon>Actinomycetota</taxon>
        <taxon>Actinomycetes</taxon>
        <taxon>Mycobacteriales</taxon>
        <taxon>Mycobacteriaceae</taxon>
        <taxon>Mycobacterium</taxon>
    </lineage>
</organism>
<gene>
    <name evidence="2" type="ORF">ABH38_06485</name>
</gene>
<dbReference type="Gene3D" id="1.10.287.850">
    <property type="entry name" value="HP0062-like domain"/>
    <property type="match status" value="1"/>
</dbReference>
<feature type="domain" description="PE" evidence="1">
    <location>
        <begin position="4"/>
        <end position="94"/>
    </location>
</feature>
<sequence>MSFVTTVPEAMEEAAVLVEYVHAHMVNSSAAAAPGTTAVVPPANDAVSKKVAAHLARHAANYQEISAESALSLDRYWAALSDGAAAYSAAEAENTRAFN</sequence>
<evidence type="ECO:0000313" key="3">
    <source>
        <dbReference type="Proteomes" id="UP000036334"/>
    </source>
</evidence>
<proteinExistence type="predicted"/>
<dbReference type="PATRIC" id="fig|29311.18.peg.1464"/>
<protein>
    <recommendedName>
        <fullName evidence="1">PE domain-containing protein</fullName>
    </recommendedName>
</protein>
<dbReference type="SUPFAM" id="SSF140459">
    <property type="entry name" value="PE/PPE dimer-like"/>
    <property type="match status" value="1"/>
</dbReference>
<dbReference type="InterPro" id="IPR038332">
    <property type="entry name" value="PPE_sf"/>
</dbReference>
<evidence type="ECO:0000259" key="1">
    <source>
        <dbReference type="Pfam" id="PF00934"/>
    </source>
</evidence>
<name>A0A0I9Z537_9MYCO</name>
<dbReference type="AlphaFoldDB" id="A0A0I9Z537"/>
<dbReference type="Proteomes" id="UP000036334">
    <property type="component" value="Unassembled WGS sequence"/>
</dbReference>
<reference evidence="2 3" key="1">
    <citation type="submission" date="2015-05" db="EMBL/GenBank/DDBJ databases">
        <title>Genome sequence of Mycobacterium haemophilum.</title>
        <authorList>
            <person name="Greninger A.L."/>
            <person name="Cunningham G."/>
            <person name="Miller S."/>
        </authorList>
    </citation>
    <scope>NUCLEOTIDE SEQUENCE [LARGE SCALE GENOMIC DNA]</scope>
    <source>
        <strain evidence="3">UC1</strain>
    </source>
</reference>